<reference evidence="2" key="1">
    <citation type="submission" date="2015-12" db="EMBL/GenBank/DDBJ databases">
        <authorList>
            <person name="Tarr C.L."/>
            <person name="Gladney L.M."/>
        </authorList>
    </citation>
    <scope>NUCLEOTIDE SEQUENCE [LARGE SCALE GENOMIC DNA]</scope>
    <source>
        <strain evidence="2">2756-81</strain>
    </source>
</reference>
<protein>
    <submittedName>
        <fullName evidence="1">Uncharacterized protein</fullName>
    </submittedName>
</protein>
<proteinExistence type="predicted"/>
<gene>
    <name evidence="1" type="ORF">AUQ44_03400</name>
</gene>
<dbReference type="Proteomes" id="UP000075349">
    <property type="component" value="Unassembled WGS sequence"/>
</dbReference>
<comment type="caution">
    <text evidence="1">The sequence shown here is derived from an EMBL/GenBank/DDBJ whole genome shotgun (WGS) entry which is preliminary data.</text>
</comment>
<dbReference type="EMBL" id="LOMK01000001">
    <property type="protein sequence ID" value="KYN24888.1"/>
    <property type="molecule type" value="Genomic_DNA"/>
</dbReference>
<accession>A0A151JGN9</accession>
<dbReference type="AlphaFoldDB" id="A0A151JGN9"/>
<evidence type="ECO:0000313" key="1">
    <source>
        <dbReference type="EMBL" id="KYN24888.1"/>
    </source>
</evidence>
<evidence type="ECO:0000313" key="2">
    <source>
        <dbReference type="Proteomes" id="UP000075349"/>
    </source>
</evidence>
<organism evidence="1 2">
    <name type="scientific">Vibrio cidicii</name>
    <dbReference type="NCBI Taxonomy" id="1763883"/>
    <lineage>
        <taxon>Bacteria</taxon>
        <taxon>Pseudomonadati</taxon>
        <taxon>Pseudomonadota</taxon>
        <taxon>Gammaproteobacteria</taxon>
        <taxon>Vibrionales</taxon>
        <taxon>Vibrionaceae</taxon>
        <taxon>Vibrio</taxon>
    </lineage>
</organism>
<name>A0A151JGN9_9VIBR</name>
<sequence length="155" mass="17723">MLNTAIKTIRKAINKREVKTSDILGYHAGYINSPAYNSNKTEISWIITEQDNARALEQIENAMKSIIAYAEAYKSSELTHWNVEGFDRDSLNQESKLQELKNRVFEVAAYRGEQKVYLGYSSNGEILEKQNPRDSNGIVLTKDTANFTHIKTFKQ</sequence>